<dbReference type="PANTHER" id="PTHR32439:SF9">
    <property type="entry name" value="BLR3264 PROTEIN"/>
    <property type="match status" value="1"/>
</dbReference>
<name>A0ABR5JDM7_9ACTN</name>
<keyword evidence="10" id="KW-1185">Reference proteome</keyword>
<dbReference type="SUPFAM" id="SSF55124">
    <property type="entry name" value="Nitrite/Sulfite reductase N-terminal domain-like"/>
    <property type="match status" value="2"/>
</dbReference>
<keyword evidence="1" id="KW-0004">4Fe-4S</keyword>
<sequence length="432" mass="43181">MLAAMPFAPAPTPSGARPAARQGGDACPGALRLHAAADGALARIRVPAGLLTARQARVLARAAAELGDGGLDLTSRGNIQLRGLAPDHGGALADRLRSAGLLPSDRHERVRNIAASPLAGLDGAGHADVQAWARELDALLCADPDAARLSGRFLFGLDDGRGDVAALAPDVTLIAGQDGRAALGYGVGGPALQLAAEDAPRAAVLAAHAFLSARDADGGGAWRVADLSPEHRPRADALAARLAAAGISGTPLPRATPPLGAPPAPGLVPGPHGAHALSVAAPLGRTTVAQWELLAETAAHDGDGELRVTPWRGIVLPGLRAAAAPARLAALAEAGFVTDEDSAWHGAGVCAGRPGCAKSLADVRTDAAAALAGRRGGGLPVYWSGCERRCGHPGGAWVDVLATREGYRVAVRPVPHGPSDGSGGPAEPVAAG</sequence>
<keyword evidence="5" id="KW-0408">Iron</keyword>
<keyword evidence="2" id="KW-0349">Heme</keyword>
<evidence type="ECO:0000256" key="4">
    <source>
        <dbReference type="ARBA" id="ARBA00023002"/>
    </source>
</evidence>
<keyword evidence="4" id="KW-0560">Oxidoreductase</keyword>
<evidence type="ECO:0000256" key="7">
    <source>
        <dbReference type="SAM" id="MobiDB-lite"/>
    </source>
</evidence>
<proteinExistence type="predicted"/>
<dbReference type="Gene3D" id="3.90.480.10">
    <property type="entry name" value="Sulfite Reductase Hemoprotein,Domain 2"/>
    <property type="match status" value="1"/>
</dbReference>
<feature type="region of interest" description="Disordered" evidence="7">
    <location>
        <begin position="1"/>
        <end position="24"/>
    </location>
</feature>
<evidence type="ECO:0000256" key="3">
    <source>
        <dbReference type="ARBA" id="ARBA00022723"/>
    </source>
</evidence>
<feature type="non-terminal residue" evidence="9">
    <location>
        <position position="432"/>
    </location>
</feature>
<evidence type="ECO:0000256" key="5">
    <source>
        <dbReference type="ARBA" id="ARBA00023004"/>
    </source>
</evidence>
<dbReference type="EMBL" id="LGUT01000202">
    <property type="protein sequence ID" value="KOG91549.1"/>
    <property type="molecule type" value="Genomic_DNA"/>
</dbReference>
<dbReference type="Gene3D" id="3.90.480.20">
    <property type="match status" value="1"/>
</dbReference>
<dbReference type="InterPro" id="IPR012798">
    <property type="entry name" value="Cbl_synth_CobG-like"/>
</dbReference>
<evidence type="ECO:0000313" key="10">
    <source>
        <dbReference type="Proteomes" id="UP000037020"/>
    </source>
</evidence>
<feature type="region of interest" description="Disordered" evidence="7">
    <location>
        <begin position="412"/>
        <end position="432"/>
    </location>
</feature>
<evidence type="ECO:0000313" key="9">
    <source>
        <dbReference type="EMBL" id="KOG91549.1"/>
    </source>
</evidence>
<feature type="domain" description="Nitrite/Sulfite reductase ferredoxin-like" evidence="8">
    <location>
        <begin position="272"/>
        <end position="334"/>
    </location>
</feature>
<protein>
    <submittedName>
        <fullName evidence="9">Cobalamin biosynthesis protein CobG</fullName>
    </submittedName>
</protein>
<evidence type="ECO:0000256" key="6">
    <source>
        <dbReference type="ARBA" id="ARBA00023014"/>
    </source>
</evidence>
<dbReference type="InterPro" id="IPR005117">
    <property type="entry name" value="NiRdtase/SiRdtase_haem-b_fer"/>
</dbReference>
<keyword evidence="3" id="KW-0479">Metal-binding</keyword>
<evidence type="ECO:0000256" key="2">
    <source>
        <dbReference type="ARBA" id="ARBA00022617"/>
    </source>
</evidence>
<dbReference type="PANTHER" id="PTHR32439">
    <property type="entry name" value="FERREDOXIN--NITRITE REDUCTASE, CHLOROPLASTIC"/>
    <property type="match status" value="1"/>
</dbReference>
<dbReference type="NCBIfam" id="TIGR02435">
    <property type="entry name" value="CobG"/>
    <property type="match status" value="1"/>
</dbReference>
<comment type="caution">
    <text evidence="9">The sequence shown here is derived from an EMBL/GenBank/DDBJ whole genome shotgun (WGS) entry which is preliminary data.</text>
</comment>
<keyword evidence="6" id="KW-0411">Iron-sulfur</keyword>
<gene>
    <name evidence="9" type="ORF">ADK38_02555</name>
</gene>
<dbReference type="Pfam" id="PF03460">
    <property type="entry name" value="NIR_SIR_ferr"/>
    <property type="match status" value="2"/>
</dbReference>
<evidence type="ECO:0000256" key="1">
    <source>
        <dbReference type="ARBA" id="ARBA00022485"/>
    </source>
</evidence>
<organism evidence="9 10">
    <name type="scientific">Streptomyces varsoviensis</name>
    <dbReference type="NCBI Taxonomy" id="67373"/>
    <lineage>
        <taxon>Bacteria</taxon>
        <taxon>Bacillati</taxon>
        <taxon>Actinomycetota</taxon>
        <taxon>Actinomycetes</taxon>
        <taxon>Kitasatosporales</taxon>
        <taxon>Streptomycetaceae</taxon>
        <taxon>Streptomyces</taxon>
    </lineage>
</organism>
<dbReference type="InterPro" id="IPR036136">
    <property type="entry name" value="Nit/Sulf_reduc_fer-like_dom_sf"/>
</dbReference>
<reference evidence="9 10" key="1">
    <citation type="submission" date="2015-07" db="EMBL/GenBank/DDBJ databases">
        <authorList>
            <person name="Ju K.-S."/>
            <person name="Doroghazi J.R."/>
            <person name="Metcalf W.W."/>
        </authorList>
    </citation>
    <scope>NUCLEOTIDE SEQUENCE [LARGE SCALE GENOMIC DNA]</scope>
    <source>
        <strain evidence="9 10">NRRL B-3589</strain>
    </source>
</reference>
<accession>A0ABR5JDM7</accession>
<dbReference type="InterPro" id="IPR045854">
    <property type="entry name" value="NO2/SO3_Rdtase_4Fe4S_sf"/>
</dbReference>
<evidence type="ECO:0000259" key="8">
    <source>
        <dbReference type="Pfam" id="PF03460"/>
    </source>
</evidence>
<dbReference type="InterPro" id="IPR051329">
    <property type="entry name" value="NIR_SIR_4Fe-4S"/>
</dbReference>
<dbReference type="Proteomes" id="UP000037020">
    <property type="component" value="Unassembled WGS sequence"/>
</dbReference>
<dbReference type="SUPFAM" id="SSF56014">
    <property type="entry name" value="Nitrite and sulphite reductase 4Fe-4S domain-like"/>
    <property type="match status" value="1"/>
</dbReference>
<feature type="domain" description="Nitrite/Sulfite reductase ferredoxin-like" evidence="8">
    <location>
        <begin position="41"/>
        <end position="98"/>
    </location>
</feature>